<protein>
    <recommendedName>
        <fullName evidence="4">Metal-dependent hydrolase</fullName>
    </recommendedName>
</protein>
<dbReference type="AlphaFoldDB" id="A0A7W6FPI6"/>
<evidence type="ECO:0000313" key="3">
    <source>
        <dbReference type="Proteomes" id="UP000571950"/>
    </source>
</evidence>
<accession>A0A7W6FPI6</accession>
<evidence type="ECO:0000313" key="2">
    <source>
        <dbReference type="EMBL" id="MBB3925860.1"/>
    </source>
</evidence>
<keyword evidence="1" id="KW-0472">Membrane</keyword>
<evidence type="ECO:0000256" key="1">
    <source>
        <dbReference type="SAM" id="Phobius"/>
    </source>
</evidence>
<keyword evidence="1" id="KW-1133">Transmembrane helix</keyword>
<dbReference type="PANTHER" id="PTHR39456">
    <property type="entry name" value="METAL-DEPENDENT HYDROLASE"/>
    <property type="match status" value="1"/>
</dbReference>
<reference evidence="2 3" key="1">
    <citation type="submission" date="2020-08" db="EMBL/GenBank/DDBJ databases">
        <title>Genomic Encyclopedia of Type Strains, Phase IV (KMG-IV): sequencing the most valuable type-strain genomes for metagenomic binning, comparative biology and taxonomic classification.</title>
        <authorList>
            <person name="Goeker M."/>
        </authorList>
    </citation>
    <scope>NUCLEOTIDE SEQUENCE [LARGE SCALE GENOMIC DNA]</scope>
    <source>
        <strain evidence="2 3">DSM 26189</strain>
    </source>
</reference>
<dbReference type="PANTHER" id="PTHR39456:SF1">
    <property type="entry name" value="METAL-DEPENDENT HYDROLASE"/>
    <property type="match status" value="1"/>
</dbReference>
<dbReference type="Pfam" id="PF10118">
    <property type="entry name" value="Metal_hydrol"/>
    <property type="match status" value="1"/>
</dbReference>
<proteinExistence type="predicted"/>
<organism evidence="2 3">
    <name type="scientific">Sphingobium jiangsuense</name>
    <dbReference type="NCBI Taxonomy" id="870476"/>
    <lineage>
        <taxon>Bacteria</taxon>
        <taxon>Pseudomonadati</taxon>
        <taxon>Pseudomonadota</taxon>
        <taxon>Alphaproteobacteria</taxon>
        <taxon>Sphingomonadales</taxon>
        <taxon>Sphingomonadaceae</taxon>
        <taxon>Sphingobium</taxon>
    </lineage>
</organism>
<dbReference type="EMBL" id="JACIDT010000004">
    <property type="protein sequence ID" value="MBB3925860.1"/>
    <property type="molecule type" value="Genomic_DNA"/>
</dbReference>
<keyword evidence="1" id="KW-0812">Transmembrane</keyword>
<dbReference type="Proteomes" id="UP000571950">
    <property type="component" value="Unassembled WGS sequence"/>
</dbReference>
<dbReference type="InterPro" id="IPR016516">
    <property type="entry name" value="UCP07580"/>
</dbReference>
<comment type="caution">
    <text evidence="2">The sequence shown here is derived from an EMBL/GenBank/DDBJ whole genome shotgun (WGS) entry which is preliminary data.</text>
</comment>
<dbReference type="RefSeq" id="WP_188071402.1">
    <property type="nucleotide sequence ID" value="NZ_BSPS01000001.1"/>
</dbReference>
<name>A0A7W6FPI6_9SPHN</name>
<gene>
    <name evidence="2" type="ORF">GGR43_001575</name>
</gene>
<feature type="transmembrane region" description="Helical" evidence="1">
    <location>
        <begin position="188"/>
        <end position="210"/>
    </location>
</feature>
<keyword evidence="3" id="KW-1185">Reference proteome</keyword>
<evidence type="ECO:0008006" key="4">
    <source>
        <dbReference type="Google" id="ProtNLM"/>
    </source>
</evidence>
<sequence>MGLVVRFPKFDFSDFEFYWSHNMAFSQDRNATAIIPSPVEPWLIKLLQKAMPLLPEDYDWLRKDAKDFIAQESQHFRQHRIFNRMMVDAGFPELADMEAGLAADLEEFARTKSLKWCLAYADGFESLGAVSGELWFEKSDEMIGGLDNAAIRLWKWHMAEEFEHREICFQFYKAIYCRGFWRRIFNGYFFRIYGLLFAIVHLRGFSARAVKYMREIEMQRMSPAEKARLAKDIKAFNRFNRRAFLGPLLANLLPWYDPGKKRIPRGLFEYLRNFEKDGQWSAKTAQLSA</sequence>